<comment type="function">
    <text evidence="1">Peptide chain release factor 1 directs the termination of translation in response to the peptide chain termination codons UAG and UAA.</text>
</comment>
<gene>
    <name evidence="6" type="ORF">D2A33_00055</name>
</gene>
<evidence type="ECO:0000256" key="2">
    <source>
        <dbReference type="ARBA" id="ARBA00010835"/>
    </source>
</evidence>
<dbReference type="Gene3D" id="6.10.140.1950">
    <property type="match status" value="1"/>
</dbReference>
<evidence type="ECO:0000313" key="6">
    <source>
        <dbReference type="EMBL" id="RIU86554.1"/>
    </source>
</evidence>
<feature type="domain" description="Prokaryotic-type class I peptide chain release factors" evidence="5">
    <location>
        <begin position="248"/>
        <end position="264"/>
    </location>
</feature>
<reference evidence="7" key="1">
    <citation type="submission" date="2018-08" db="EMBL/GenBank/DDBJ databases">
        <authorList>
            <person name="Dai Z."/>
        </authorList>
    </citation>
    <scope>NUCLEOTIDE SEQUENCE [LARGE SCALE GENOMIC DNA]</scope>
    <source>
        <strain evidence="7">KPTW1</strain>
    </source>
</reference>
<dbReference type="Gene3D" id="3.30.70.1660">
    <property type="match status" value="1"/>
</dbReference>
<dbReference type="PANTHER" id="PTHR43804:SF7">
    <property type="entry name" value="LD18447P"/>
    <property type="match status" value="1"/>
</dbReference>
<evidence type="ECO:0000256" key="4">
    <source>
        <dbReference type="ARBA" id="ARBA00022917"/>
    </source>
</evidence>
<organism evidence="6 7">
    <name type="scientific">Candidatus Karelsulcia muelleri</name>
    <dbReference type="NCBI Taxonomy" id="336810"/>
    <lineage>
        <taxon>Bacteria</taxon>
        <taxon>Pseudomonadati</taxon>
        <taxon>Bacteroidota</taxon>
        <taxon>Flavobacteriia</taxon>
        <taxon>Flavobacteriales</taxon>
        <taxon>Candidatus Karelsulcia</taxon>
    </lineage>
</organism>
<dbReference type="FunFam" id="3.30.160.20:FF:000004">
    <property type="entry name" value="Peptide chain release factor 1"/>
    <property type="match status" value="1"/>
</dbReference>
<dbReference type="GO" id="GO:0005737">
    <property type="term" value="C:cytoplasm"/>
    <property type="evidence" value="ECO:0007669"/>
    <property type="project" value="UniProtKB-ARBA"/>
</dbReference>
<dbReference type="SMART" id="SM00937">
    <property type="entry name" value="PCRF"/>
    <property type="match status" value="1"/>
</dbReference>
<proteinExistence type="inferred from homology"/>
<dbReference type="InterPro" id="IPR005139">
    <property type="entry name" value="PCRF"/>
</dbReference>
<dbReference type="Pfam" id="PF00472">
    <property type="entry name" value="RF-1"/>
    <property type="match status" value="1"/>
</dbReference>
<dbReference type="FunFam" id="3.30.70.1660:FF:000002">
    <property type="entry name" value="Peptide chain release factor 1"/>
    <property type="match status" value="1"/>
</dbReference>
<dbReference type="RefSeq" id="WP_158365932.1">
    <property type="nucleotide sequence ID" value="NZ_QWZP01000002.1"/>
</dbReference>
<dbReference type="SUPFAM" id="SSF75620">
    <property type="entry name" value="Release factor"/>
    <property type="match status" value="1"/>
</dbReference>
<dbReference type="PANTHER" id="PTHR43804">
    <property type="entry name" value="LD18447P"/>
    <property type="match status" value="1"/>
</dbReference>
<dbReference type="Proteomes" id="UP000265496">
    <property type="component" value="Unassembled WGS sequence"/>
</dbReference>
<keyword evidence="3" id="KW-0488">Methylation</keyword>
<dbReference type="PROSITE" id="PS00745">
    <property type="entry name" value="RF_PROK_I"/>
    <property type="match status" value="1"/>
</dbReference>
<dbReference type="Gene3D" id="3.30.160.20">
    <property type="match status" value="1"/>
</dbReference>
<comment type="similarity">
    <text evidence="2">Belongs to the prokaryotic/mitochondrial release factor family.</text>
</comment>
<dbReference type="AlphaFoldDB" id="A0A3A1MLW9"/>
<evidence type="ECO:0000259" key="5">
    <source>
        <dbReference type="PROSITE" id="PS00745"/>
    </source>
</evidence>
<dbReference type="InterPro" id="IPR000352">
    <property type="entry name" value="Pep_chain_release_fac_I"/>
</dbReference>
<dbReference type="InterPro" id="IPR050057">
    <property type="entry name" value="Prokaryotic/Mito_RF"/>
</dbReference>
<protein>
    <submittedName>
        <fullName evidence="6">PCRF domain-containing protein</fullName>
    </submittedName>
</protein>
<name>A0A3A1MLW9_9FLAO</name>
<dbReference type="InterPro" id="IPR045853">
    <property type="entry name" value="Pep_chain_release_fac_I_sf"/>
</dbReference>
<accession>A0A3A1MLW9</accession>
<dbReference type="NCBIfam" id="NF001859">
    <property type="entry name" value="PRK00591.1"/>
    <property type="match status" value="1"/>
</dbReference>
<comment type="caution">
    <text evidence="6">The sequence shown here is derived from an EMBL/GenBank/DDBJ whole genome shotgun (WGS) entry which is preliminary data.</text>
</comment>
<evidence type="ECO:0000256" key="1">
    <source>
        <dbReference type="ARBA" id="ARBA00002986"/>
    </source>
</evidence>
<evidence type="ECO:0000313" key="7">
    <source>
        <dbReference type="Proteomes" id="UP000265496"/>
    </source>
</evidence>
<reference evidence="6 7" key="2">
    <citation type="submission" date="2018-10" db="EMBL/GenBank/DDBJ databases">
        <title>Draft genome sequence of Candidatus Sulcia muelleri from Kolla paulula, a vector of Xylella fastidiosa causing Pierces disease of grapevine in Taiwan.</title>
        <authorList>
            <person name="Shih H.-T."/>
        </authorList>
    </citation>
    <scope>NUCLEOTIDE SEQUENCE [LARGE SCALE GENOMIC DNA]</scope>
    <source>
        <strain evidence="6 7">KPTW1</strain>
    </source>
</reference>
<keyword evidence="4" id="KW-0648">Protein biosynthesis</keyword>
<dbReference type="Pfam" id="PF03462">
    <property type="entry name" value="PCRF"/>
    <property type="match status" value="1"/>
</dbReference>
<dbReference type="GO" id="GO:0003747">
    <property type="term" value="F:translation release factor activity"/>
    <property type="evidence" value="ECO:0007669"/>
    <property type="project" value="InterPro"/>
</dbReference>
<dbReference type="EMBL" id="QWZP01000002">
    <property type="protein sequence ID" value="RIU86554.1"/>
    <property type="molecule type" value="Genomic_DNA"/>
</dbReference>
<evidence type="ECO:0000256" key="3">
    <source>
        <dbReference type="ARBA" id="ARBA00022481"/>
    </source>
</evidence>
<sequence length="372" mass="43650">MIIDKFLFKKIEVLKKRFYELSFLIIKPEIIHDKKKSVKLSKEYKIIYKIINYYNSYKENKKYLKEIESLIKLDSDKELLEFAIFEKKKNLLELEFLLNKIESLLKKNNNTKNNNTKNNNTKNNNTKNVLMELRAGTGGDEACIFVENIFRMYTMYFKELCWKYEILNMQQGTIKGYKEIIIEIQGKNVYGTLKFESGVHRVQRVPSTESQGRLHTSAITVAILPEEDYNNNLLINIVLSDLKRETFRASGAGGQHVNKTESAIRLTHIPTGIIAECQEERSQHKNYEKAMKVLRARIYQSELKIKNEKLSKERKSLISTGDRSAKIRTYNYPQGRVTDHRINKSIYYLDKFMNGKINEMITALKILEKENN</sequence>